<accession>A0ACB0J534</accession>
<sequence length="81" mass="8441">MASIDNTIEAPIISTEFVTIPAPPASGPGAGANEGLRSCAEAMVAAKTTTKKEKNFIVAAEDAISKLLNRENCESKENCVC</sequence>
<evidence type="ECO:0000313" key="2">
    <source>
        <dbReference type="Proteomes" id="UP001177021"/>
    </source>
</evidence>
<comment type="caution">
    <text evidence="1">The sequence shown here is derived from an EMBL/GenBank/DDBJ whole genome shotgun (WGS) entry which is preliminary data.</text>
</comment>
<reference evidence="1" key="1">
    <citation type="submission" date="2023-10" db="EMBL/GenBank/DDBJ databases">
        <authorList>
            <person name="Rodriguez Cubillos JULIANA M."/>
            <person name="De Vega J."/>
        </authorList>
    </citation>
    <scope>NUCLEOTIDE SEQUENCE</scope>
</reference>
<organism evidence="1 2">
    <name type="scientific">Trifolium pratense</name>
    <name type="common">Red clover</name>
    <dbReference type="NCBI Taxonomy" id="57577"/>
    <lineage>
        <taxon>Eukaryota</taxon>
        <taxon>Viridiplantae</taxon>
        <taxon>Streptophyta</taxon>
        <taxon>Embryophyta</taxon>
        <taxon>Tracheophyta</taxon>
        <taxon>Spermatophyta</taxon>
        <taxon>Magnoliopsida</taxon>
        <taxon>eudicotyledons</taxon>
        <taxon>Gunneridae</taxon>
        <taxon>Pentapetalae</taxon>
        <taxon>rosids</taxon>
        <taxon>fabids</taxon>
        <taxon>Fabales</taxon>
        <taxon>Fabaceae</taxon>
        <taxon>Papilionoideae</taxon>
        <taxon>50 kb inversion clade</taxon>
        <taxon>NPAAA clade</taxon>
        <taxon>Hologalegina</taxon>
        <taxon>IRL clade</taxon>
        <taxon>Trifolieae</taxon>
        <taxon>Trifolium</taxon>
    </lineage>
</organism>
<gene>
    <name evidence="1" type="ORF">MILVUS5_LOCUS9251</name>
</gene>
<protein>
    <submittedName>
        <fullName evidence="1">Uncharacterized protein</fullName>
    </submittedName>
</protein>
<keyword evidence="2" id="KW-1185">Reference proteome</keyword>
<proteinExistence type="predicted"/>
<name>A0ACB0J534_TRIPR</name>
<dbReference type="Proteomes" id="UP001177021">
    <property type="component" value="Unassembled WGS sequence"/>
</dbReference>
<evidence type="ECO:0000313" key="1">
    <source>
        <dbReference type="EMBL" id="CAJ2639178.1"/>
    </source>
</evidence>
<dbReference type="EMBL" id="CASHSV030000024">
    <property type="protein sequence ID" value="CAJ2639178.1"/>
    <property type="molecule type" value="Genomic_DNA"/>
</dbReference>